<dbReference type="KEGG" id="ehx:EMIHUDRAFT_64696"/>
<dbReference type="PANTHER" id="PTHR43656:SF2">
    <property type="entry name" value="BINDING OXIDOREDUCTASE, PUTATIVE (AFU_ORTHOLOGUE AFUA_2G08260)-RELATED"/>
    <property type="match status" value="1"/>
</dbReference>
<dbReference type="InterPro" id="IPR051799">
    <property type="entry name" value="NADH_flavin_oxidoreductase"/>
</dbReference>
<dbReference type="AlphaFoldDB" id="A0A0D3JQE0"/>
<dbReference type="InterPro" id="IPR001155">
    <property type="entry name" value="OxRdtase_FMN_N"/>
</dbReference>
<feature type="transmembrane region" description="Helical" evidence="3">
    <location>
        <begin position="465"/>
        <end position="483"/>
    </location>
</feature>
<feature type="domain" description="NADH:flavin oxidoreductase/NADH oxidase N-terminal" evidence="4">
    <location>
        <begin position="14"/>
        <end position="355"/>
    </location>
</feature>
<dbReference type="Proteomes" id="UP000013827">
    <property type="component" value="Unassembled WGS sequence"/>
</dbReference>
<dbReference type="PANTHER" id="PTHR43656">
    <property type="entry name" value="BINDING OXIDOREDUCTASE, PUTATIVE (AFU_ORTHOLOGUE AFUA_2G08260)-RELATED"/>
    <property type="match status" value="1"/>
</dbReference>
<keyword evidence="2" id="KW-0560">Oxidoreductase</keyword>
<name>A0A0D3JQE0_EMIH1</name>
<organism evidence="5 6">
    <name type="scientific">Emiliania huxleyi (strain CCMP1516)</name>
    <dbReference type="NCBI Taxonomy" id="280463"/>
    <lineage>
        <taxon>Eukaryota</taxon>
        <taxon>Haptista</taxon>
        <taxon>Haptophyta</taxon>
        <taxon>Prymnesiophyceae</taxon>
        <taxon>Isochrysidales</taxon>
        <taxon>Noelaerhabdaceae</taxon>
        <taxon>Emiliania</taxon>
    </lineage>
</organism>
<evidence type="ECO:0000313" key="6">
    <source>
        <dbReference type="Proteomes" id="UP000013827"/>
    </source>
</evidence>
<keyword evidence="3" id="KW-1133">Transmembrane helix</keyword>
<dbReference type="eggNOG" id="KOG0134">
    <property type="taxonomic scope" value="Eukaryota"/>
</dbReference>
<proteinExistence type="predicted"/>
<dbReference type="OMA" id="RMPLMVT"/>
<sequence length="490" mass="51565">MVDIASPLRLPCGVVLPNRLAKAAMTEALADDLGRATPELASLYAQWSDGGSGLLVTGNVQVDRRYVERPGNVCIDGAQDDAARARLAAWARAAKGTGAAAVIAQISHAGRQSNGMVNMAPVGPGDVAMTEMPSGFFGVPHAMTAAEVEEVVARFAHAAKVCAECGFDGVQLHAAHGYLLSSFLNPRANNRASLFGEGDPYHAGELTRRARPLMDAVRAVRAACGPAFCISVKLNSADFQEGGLTADEAREVALALQREGVDLLELTGGNYESGIYFDETAGKRESTRLREAYFLEYAVGIRAALDAAAPPTLPLLVTGGWRTARAMRAALASGDCDVIGLGRPLCGDPRGAAKLLDGTLSALPRLEESLHAGPTSWRWLRRAPLKLLRLLPLLGQQSWYYCSILALARTGAPAEGVGPLRAIVQNLAHEFVLARRLRGVACRGSVHAGTFAADEGSAAPRPRRLLASAAALAGVLAIGFALAQSRMLHV</sequence>
<evidence type="ECO:0000313" key="5">
    <source>
        <dbReference type="EnsemblProtists" id="EOD25725"/>
    </source>
</evidence>
<dbReference type="GO" id="GO:0016491">
    <property type="term" value="F:oxidoreductase activity"/>
    <property type="evidence" value="ECO:0007669"/>
    <property type="project" value="UniProtKB-KW"/>
</dbReference>
<evidence type="ECO:0000256" key="3">
    <source>
        <dbReference type="SAM" id="Phobius"/>
    </source>
</evidence>
<dbReference type="GO" id="GO:0010181">
    <property type="term" value="F:FMN binding"/>
    <property type="evidence" value="ECO:0007669"/>
    <property type="project" value="InterPro"/>
</dbReference>
<keyword evidence="1" id="KW-0285">Flavoprotein</keyword>
<accession>A0A0D3JQE0</accession>
<evidence type="ECO:0000259" key="4">
    <source>
        <dbReference type="Pfam" id="PF00724"/>
    </source>
</evidence>
<dbReference type="Gene3D" id="3.20.20.70">
    <property type="entry name" value="Aldolase class I"/>
    <property type="match status" value="1"/>
</dbReference>
<protein>
    <recommendedName>
        <fullName evidence="4">NADH:flavin oxidoreductase/NADH oxidase N-terminal domain-containing protein</fullName>
    </recommendedName>
</protein>
<keyword evidence="3" id="KW-0812">Transmembrane</keyword>
<evidence type="ECO:0000256" key="2">
    <source>
        <dbReference type="ARBA" id="ARBA00023002"/>
    </source>
</evidence>
<dbReference type="RefSeq" id="XP_005778154.1">
    <property type="nucleotide sequence ID" value="XM_005778097.1"/>
</dbReference>
<dbReference type="PaxDb" id="2903-EOD25725"/>
<dbReference type="Pfam" id="PF00724">
    <property type="entry name" value="Oxidored_FMN"/>
    <property type="match status" value="1"/>
</dbReference>
<evidence type="ECO:0000256" key="1">
    <source>
        <dbReference type="ARBA" id="ARBA00022630"/>
    </source>
</evidence>
<reference evidence="6" key="1">
    <citation type="journal article" date="2013" name="Nature">
        <title>Pan genome of the phytoplankton Emiliania underpins its global distribution.</title>
        <authorList>
            <person name="Read B.A."/>
            <person name="Kegel J."/>
            <person name="Klute M.J."/>
            <person name="Kuo A."/>
            <person name="Lefebvre S.C."/>
            <person name="Maumus F."/>
            <person name="Mayer C."/>
            <person name="Miller J."/>
            <person name="Monier A."/>
            <person name="Salamov A."/>
            <person name="Young J."/>
            <person name="Aguilar M."/>
            <person name="Claverie J.M."/>
            <person name="Frickenhaus S."/>
            <person name="Gonzalez K."/>
            <person name="Herman E.K."/>
            <person name="Lin Y.C."/>
            <person name="Napier J."/>
            <person name="Ogata H."/>
            <person name="Sarno A.F."/>
            <person name="Shmutz J."/>
            <person name="Schroeder D."/>
            <person name="de Vargas C."/>
            <person name="Verret F."/>
            <person name="von Dassow P."/>
            <person name="Valentin K."/>
            <person name="Van de Peer Y."/>
            <person name="Wheeler G."/>
            <person name="Dacks J.B."/>
            <person name="Delwiche C.F."/>
            <person name="Dyhrman S.T."/>
            <person name="Glockner G."/>
            <person name="John U."/>
            <person name="Richards T."/>
            <person name="Worden A.Z."/>
            <person name="Zhang X."/>
            <person name="Grigoriev I.V."/>
            <person name="Allen A.E."/>
            <person name="Bidle K."/>
            <person name="Borodovsky M."/>
            <person name="Bowler C."/>
            <person name="Brownlee C."/>
            <person name="Cock J.M."/>
            <person name="Elias M."/>
            <person name="Gladyshev V.N."/>
            <person name="Groth M."/>
            <person name="Guda C."/>
            <person name="Hadaegh A."/>
            <person name="Iglesias-Rodriguez M.D."/>
            <person name="Jenkins J."/>
            <person name="Jones B.M."/>
            <person name="Lawson T."/>
            <person name="Leese F."/>
            <person name="Lindquist E."/>
            <person name="Lobanov A."/>
            <person name="Lomsadze A."/>
            <person name="Malik S.B."/>
            <person name="Marsh M.E."/>
            <person name="Mackinder L."/>
            <person name="Mock T."/>
            <person name="Mueller-Roeber B."/>
            <person name="Pagarete A."/>
            <person name="Parker M."/>
            <person name="Probert I."/>
            <person name="Quesneville H."/>
            <person name="Raines C."/>
            <person name="Rensing S.A."/>
            <person name="Riano-Pachon D.M."/>
            <person name="Richier S."/>
            <person name="Rokitta S."/>
            <person name="Shiraiwa Y."/>
            <person name="Soanes D.M."/>
            <person name="van der Giezen M."/>
            <person name="Wahlund T.M."/>
            <person name="Williams B."/>
            <person name="Wilson W."/>
            <person name="Wolfe G."/>
            <person name="Wurch L.L."/>
        </authorList>
    </citation>
    <scope>NUCLEOTIDE SEQUENCE</scope>
</reference>
<keyword evidence="6" id="KW-1185">Reference proteome</keyword>
<keyword evidence="3" id="KW-0472">Membrane</keyword>
<dbReference type="HOGENOM" id="CLU_012153_6_2_1"/>
<reference evidence="5" key="2">
    <citation type="submission" date="2024-10" db="UniProtKB">
        <authorList>
            <consortium name="EnsemblProtists"/>
        </authorList>
    </citation>
    <scope>IDENTIFICATION</scope>
</reference>
<dbReference type="EnsemblProtists" id="EOD25725">
    <property type="protein sequence ID" value="EOD25725"/>
    <property type="gene ID" value="EMIHUDRAFT_64696"/>
</dbReference>
<dbReference type="SUPFAM" id="SSF51395">
    <property type="entry name" value="FMN-linked oxidoreductases"/>
    <property type="match status" value="1"/>
</dbReference>
<dbReference type="InterPro" id="IPR013785">
    <property type="entry name" value="Aldolase_TIM"/>
</dbReference>
<dbReference type="GeneID" id="17271271"/>
<dbReference type="STRING" id="2903.R1EG93"/>